<dbReference type="Proteomes" id="UP000494106">
    <property type="component" value="Unassembled WGS sequence"/>
</dbReference>
<keyword evidence="2" id="KW-1185">Reference proteome</keyword>
<gene>
    <name evidence="1" type="ORF">APLA_LOCUS17840</name>
</gene>
<evidence type="ECO:0000313" key="2">
    <source>
        <dbReference type="Proteomes" id="UP000494106"/>
    </source>
</evidence>
<reference evidence="1 2" key="1">
    <citation type="submission" date="2020-04" db="EMBL/GenBank/DDBJ databases">
        <authorList>
            <person name="Wallbank WR R."/>
            <person name="Pardo Diaz C."/>
            <person name="Kozak K."/>
            <person name="Martin S."/>
            <person name="Jiggins C."/>
            <person name="Moest M."/>
            <person name="Warren A I."/>
            <person name="Byers J.R.P. K."/>
            <person name="Montejo-Kovacevich G."/>
            <person name="Yen C E."/>
        </authorList>
    </citation>
    <scope>NUCLEOTIDE SEQUENCE [LARGE SCALE GENOMIC DNA]</scope>
</reference>
<protein>
    <submittedName>
        <fullName evidence="1">Uncharacterized protein</fullName>
    </submittedName>
</protein>
<evidence type="ECO:0000313" key="1">
    <source>
        <dbReference type="EMBL" id="CAB3261387.1"/>
    </source>
</evidence>
<sequence length="106" mass="12084">MRRKEKAGILLNDLEEKLPVLGVDKMKAHDANIDDTTELTNNKPRISFLGYTWSRATGTACGPPLVGGLLREFRTEKKRVDFKRYSDEWGLNAHLLTAYYTPDMVI</sequence>
<proteinExistence type="predicted"/>
<dbReference type="EMBL" id="CADEBC010000858">
    <property type="protein sequence ID" value="CAB3261387.1"/>
    <property type="molecule type" value="Genomic_DNA"/>
</dbReference>
<organism evidence="1 2">
    <name type="scientific">Arctia plantaginis</name>
    <name type="common">Wood tiger moth</name>
    <name type="synonym">Phalaena plantaginis</name>
    <dbReference type="NCBI Taxonomy" id="874455"/>
    <lineage>
        <taxon>Eukaryota</taxon>
        <taxon>Metazoa</taxon>
        <taxon>Ecdysozoa</taxon>
        <taxon>Arthropoda</taxon>
        <taxon>Hexapoda</taxon>
        <taxon>Insecta</taxon>
        <taxon>Pterygota</taxon>
        <taxon>Neoptera</taxon>
        <taxon>Endopterygota</taxon>
        <taxon>Lepidoptera</taxon>
        <taxon>Glossata</taxon>
        <taxon>Ditrysia</taxon>
        <taxon>Noctuoidea</taxon>
        <taxon>Erebidae</taxon>
        <taxon>Arctiinae</taxon>
        <taxon>Arctia</taxon>
    </lineage>
</organism>
<comment type="caution">
    <text evidence="1">The sequence shown here is derived from an EMBL/GenBank/DDBJ whole genome shotgun (WGS) entry which is preliminary data.</text>
</comment>
<accession>A0A8S1BQ63</accession>
<name>A0A8S1BQ63_ARCPL</name>
<dbReference type="AlphaFoldDB" id="A0A8S1BQ63"/>